<dbReference type="EMBL" id="LBMM01013354">
    <property type="protein sequence ID" value="KMQ85680.1"/>
    <property type="molecule type" value="Genomic_DNA"/>
</dbReference>
<dbReference type="PaxDb" id="67767-A0A0J7MZ05"/>
<feature type="coiled-coil region" evidence="1">
    <location>
        <begin position="217"/>
        <end position="256"/>
    </location>
</feature>
<name>A0A0J7MZ05_LASNI</name>
<dbReference type="PANTHER" id="PTHR47595:SF1">
    <property type="entry name" value="MYB_SANT-LIKE DNA-BINDING DOMAIN-CONTAINING PROTEIN"/>
    <property type="match status" value="1"/>
</dbReference>
<organism evidence="3 4">
    <name type="scientific">Lasius niger</name>
    <name type="common">Black garden ant</name>
    <dbReference type="NCBI Taxonomy" id="67767"/>
    <lineage>
        <taxon>Eukaryota</taxon>
        <taxon>Metazoa</taxon>
        <taxon>Ecdysozoa</taxon>
        <taxon>Arthropoda</taxon>
        <taxon>Hexapoda</taxon>
        <taxon>Insecta</taxon>
        <taxon>Pterygota</taxon>
        <taxon>Neoptera</taxon>
        <taxon>Endopterygota</taxon>
        <taxon>Hymenoptera</taxon>
        <taxon>Apocrita</taxon>
        <taxon>Aculeata</taxon>
        <taxon>Formicoidea</taxon>
        <taxon>Formicidae</taxon>
        <taxon>Formicinae</taxon>
        <taxon>Lasius</taxon>
        <taxon>Lasius</taxon>
    </lineage>
</organism>
<comment type="caution">
    <text evidence="3">The sequence shown here is derived from an EMBL/GenBank/DDBJ whole genome shotgun (WGS) entry which is preliminary data.</text>
</comment>
<dbReference type="STRING" id="67767.A0A0J7MZ05"/>
<evidence type="ECO:0000259" key="2">
    <source>
        <dbReference type="Pfam" id="PF13837"/>
    </source>
</evidence>
<proteinExistence type="predicted"/>
<sequence>MELQLLDDKTGEIFTLYVTEEEYARATTDLTYRDQLLEKAKLTDSNDITEKEAVDDNETYNDGFRWVDQAIRLLLTAYTEQEELLIKGKVSVKKFWEIISKILKEKSYNITGPQCKSKFHGLKKTYKKIKDHNAKSGNSRRTWPYFEILDEMFGNKPWMNPIITLDSAKNIPFSDSLVSSDTISLSPESSSSLASCSNERPRKHLSLSYPDLGQKVNETLLEELVVIAQENKEERKNMYKETAERQERLLNILENIANKM</sequence>
<keyword evidence="4" id="KW-1185">Reference proteome</keyword>
<dbReference type="Gene3D" id="1.10.10.60">
    <property type="entry name" value="Homeodomain-like"/>
    <property type="match status" value="1"/>
</dbReference>
<protein>
    <recommendedName>
        <fullName evidence="2">Myb/SANT-like DNA-binding domain-containing protein</fullName>
    </recommendedName>
</protein>
<feature type="domain" description="Myb/SANT-like DNA-binding" evidence="2">
    <location>
        <begin position="65"/>
        <end position="152"/>
    </location>
</feature>
<keyword evidence="1" id="KW-0175">Coiled coil</keyword>
<accession>A0A0J7MZ05</accession>
<dbReference type="AlphaFoldDB" id="A0A0J7MZ05"/>
<dbReference type="PANTHER" id="PTHR47595">
    <property type="entry name" value="HEAT SHOCK 70 KDA PROTEIN 14"/>
    <property type="match status" value="1"/>
</dbReference>
<dbReference type="InterPro" id="IPR044822">
    <property type="entry name" value="Myb_DNA-bind_4"/>
</dbReference>
<evidence type="ECO:0000313" key="3">
    <source>
        <dbReference type="EMBL" id="KMQ85680.1"/>
    </source>
</evidence>
<gene>
    <name evidence="3" type="ORF">RF55_15616</name>
</gene>
<evidence type="ECO:0000256" key="1">
    <source>
        <dbReference type="SAM" id="Coils"/>
    </source>
</evidence>
<reference evidence="3 4" key="1">
    <citation type="submission" date="2015-04" db="EMBL/GenBank/DDBJ databases">
        <title>Lasius niger genome sequencing.</title>
        <authorList>
            <person name="Konorov E.A."/>
            <person name="Nikitin M.A."/>
            <person name="Kirill M.V."/>
            <person name="Chang P."/>
        </authorList>
    </citation>
    <scope>NUCLEOTIDE SEQUENCE [LARGE SCALE GENOMIC DNA]</scope>
    <source>
        <tissue evidence="3">Whole</tissue>
    </source>
</reference>
<dbReference type="Proteomes" id="UP000036403">
    <property type="component" value="Unassembled WGS sequence"/>
</dbReference>
<dbReference type="OrthoDB" id="7538052at2759"/>
<evidence type="ECO:0000313" key="4">
    <source>
        <dbReference type="Proteomes" id="UP000036403"/>
    </source>
</evidence>
<dbReference type="Pfam" id="PF13837">
    <property type="entry name" value="Myb_DNA-bind_4"/>
    <property type="match status" value="1"/>
</dbReference>